<name>A0A5B0Q119_PUCGR</name>
<dbReference type="Proteomes" id="UP000325313">
    <property type="component" value="Unassembled WGS sequence"/>
</dbReference>
<keyword evidence="3" id="KW-0411">Iron-sulfur</keyword>
<evidence type="ECO:0000259" key="4">
    <source>
        <dbReference type="Pfam" id="PF02906"/>
    </source>
</evidence>
<dbReference type="EMBL" id="VDEP01000309">
    <property type="protein sequence ID" value="KAA1106858.1"/>
    <property type="molecule type" value="Genomic_DNA"/>
</dbReference>
<protein>
    <submittedName>
        <fullName evidence="5">Cytosolic Fe-S cluster assembly factor nar1</fullName>
    </submittedName>
</protein>
<dbReference type="Gene3D" id="3.40.50.1780">
    <property type="match status" value="1"/>
</dbReference>
<organism evidence="5 6">
    <name type="scientific">Puccinia graminis f. sp. tritici</name>
    <dbReference type="NCBI Taxonomy" id="56615"/>
    <lineage>
        <taxon>Eukaryota</taxon>
        <taxon>Fungi</taxon>
        <taxon>Dikarya</taxon>
        <taxon>Basidiomycota</taxon>
        <taxon>Pucciniomycotina</taxon>
        <taxon>Pucciniomycetes</taxon>
        <taxon>Pucciniales</taxon>
        <taxon>Pucciniaceae</taxon>
        <taxon>Puccinia</taxon>
    </lineage>
</organism>
<dbReference type="AlphaFoldDB" id="A0A5B0Q119"/>
<evidence type="ECO:0000313" key="6">
    <source>
        <dbReference type="Proteomes" id="UP000325313"/>
    </source>
</evidence>
<dbReference type="Pfam" id="PF02906">
    <property type="entry name" value="Fe_hyd_lg_C"/>
    <property type="match status" value="1"/>
</dbReference>
<keyword evidence="2" id="KW-0408">Iron</keyword>
<gene>
    <name evidence="5" type="primary">NAR1_3</name>
    <name evidence="5" type="ORF">PGTUg99_021450</name>
</gene>
<dbReference type="SUPFAM" id="SSF53920">
    <property type="entry name" value="Fe-only hydrogenase"/>
    <property type="match status" value="1"/>
</dbReference>
<dbReference type="InterPro" id="IPR009016">
    <property type="entry name" value="Fe_hydrogenase"/>
</dbReference>
<evidence type="ECO:0000256" key="1">
    <source>
        <dbReference type="ARBA" id="ARBA00006596"/>
    </source>
</evidence>
<comment type="similarity">
    <text evidence="1">Belongs to the NARF family.</text>
</comment>
<evidence type="ECO:0000256" key="3">
    <source>
        <dbReference type="ARBA" id="ARBA00023014"/>
    </source>
</evidence>
<dbReference type="InterPro" id="IPR004108">
    <property type="entry name" value="Fe_hydrogenase_lsu_C"/>
</dbReference>
<dbReference type="GO" id="GO:0051539">
    <property type="term" value="F:4 iron, 4 sulfur cluster binding"/>
    <property type="evidence" value="ECO:0007669"/>
    <property type="project" value="UniProtKB-KW"/>
</dbReference>
<sequence>MSDDLESLSLSLSFGLYPIACHGIQPQLNKLLEDAGVVPEYIEASEKLGTPARPITNILYLYHPMDILLPFAHSRNLIDLNDYLGSSQLCTKPNIPTTQQEQQKPSISKTQILLDDHPPPSTIITESLPKAQITLNDCLACSPGILKKHFTCSHNSALVFDTSFSKRKSPRFAKSVGLGSAEPIYHVCVMSCYYKKLEASRSDFQSNEGIKDVDCMLMNQDLHEMIQGDGFDILQAAQEMEESGQTLGSHPTQVGIPI</sequence>
<evidence type="ECO:0000256" key="2">
    <source>
        <dbReference type="ARBA" id="ARBA00022485"/>
    </source>
</evidence>
<dbReference type="PANTHER" id="PTHR11615">
    <property type="entry name" value="NITRATE, FORMATE, IRON DEHYDROGENASE"/>
    <property type="match status" value="1"/>
</dbReference>
<evidence type="ECO:0000313" key="5">
    <source>
        <dbReference type="EMBL" id="KAA1106858.1"/>
    </source>
</evidence>
<dbReference type="InterPro" id="IPR050340">
    <property type="entry name" value="Cytosolic_Fe-S_CAF"/>
</dbReference>
<keyword evidence="2" id="KW-0004">4Fe-4S</keyword>
<proteinExistence type="inferred from homology"/>
<feature type="domain" description="Iron hydrogenase large subunit C-terminal" evidence="4">
    <location>
        <begin position="180"/>
        <end position="240"/>
    </location>
</feature>
<accession>A0A5B0Q119</accession>
<keyword evidence="2" id="KW-0479">Metal-binding</keyword>
<comment type="caution">
    <text evidence="5">The sequence shown here is derived from an EMBL/GenBank/DDBJ whole genome shotgun (WGS) entry which is preliminary data.</text>
</comment>
<reference evidence="5 6" key="1">
    <citation type="submission" date="2019-05" db="EMBL/GenBank/DDBJ databases">
        <title>Emergence of the Ug99 lineage of the wheat stem rust pathogen through somatic hybridization.</title>
        <authorList>
            <person name="Li F."/>
            <person name="Upadhyaya N.M."/>
            <person name="Sperschneider J."/>
            <person name="Matny O."/>
            <person name="Nguyen-Phuc H."/>
            <person name="Mago R."/>
            <person name="Raley C."/>
            <person name="Miller M.E."/>
            <person name="Silverstein K.A.T."/>
            <person name="Henningsen E."/>
            <person name="Hirsch C.D."/>
            <person name="Visser B."/>
            <person name="Pretorius Z.A."/>
            <person name="Steffenson B.J."/>
            <person name="Schwessinger B."/>
            <person name="Dodds P.N."/>
            <person name="Figueroa M."/>
        </authorList>
    </citation>
    <scope>NUCLEOTIDE SEQUENCE [LARGE SCALE GENOMIC DNA]</scope>
    <source>
        <strain evidence="5 6">Ug99</strain>
    </source>
</reference>